<protein>
    <submittedName>
        <fullName evidence="4">Uncharacterized protein</fullName>
    </submittedName>
</protein>
<evidence type="ECO:0000256" key="3">
    <source>
        <dbReference type="SAM" id="MobiDB-lite"/>
    </source>
</evidence>
<dbReference type="Proteomes" id="UP001300502">
    <property type="component" value="Unassembled WGS sequence"/>
</dbReference>
<dbReference type="GO" id="GO:0019888">
    <property type="term" value="F:protein phosphatase regulator activity"/>
    <property type="evidence" value="ECO:0007669"/>
    <property type="project" value="TreeGrafter"/>
</dbReference>
<evidence type="ECO:0000256" key="2">
    <source>
        <dbReference type="ARBA" id="ARBA00023306"/>
    </source>
</evidence>
<feature type="region of interest" description="Disordered" evidence="3">
    <location>
        <begin position="145"/>
        <end position="180"/>
    </location>
</feature>
<feature type="region of interest" description="Disordered" evidence="3">
    <location>
        <begin position="442"/>
        <end position="474"/>
    </location>
</feature>
<evidence type="ECO:0000256" key="1">
    <source>
        <dbReference type="ARBA" id="ARBA00006180"/>
    </source>
</evidence>
<reference evidence="4 5" key="1">
    <citation type="submission" date="2022-07" db="EMBL/GenBank/DDBJ databases">
        <title>Genome-wide signatures of adaptation to extreme environments.</title>
        <authorList>
            <person name="Cho C.H."/>
            <person name="Yoon H.S."/>
        </authorList>
    </citation>
    <scope>NUCLEOTIDE SEQUENCE [LARGE SCALE GENOMIC DNA]</scope>
    <source>
        <strain evidence="4 5">108.79 E11</strain>
    </source>
</reference>
<feature type="region of interest" description="Disordered" evidence="3">
    <location>
        <begin position="745"/>
        <end position="769"/>
    </location>
</feature>
<dbReference type="PANTHER" id="PTHR12634">
    <property type="entry name" value="SIT4 YEAST -ASSOCIATING PROTEIN-RELATED"/>
    <property type="match status" value="1"/>
</dbReference>
<evidence type="ECO:0000313" key="4">
    <source>
        <dbReference type="EMBL" id="KAK4522823.1"/>
    </source>
</evidence>
<proteinExistence type="inferred from homology"/>
<comment type="caution">
    <text evidence="4">The sequence shown here is derived from an EMBL/GenBank/DDBJ whole genome shotgun (WGS) entry which is preliminary data.</text>
</comment>
<feature type="compositionally biased region" description="Basic and acidic residues" evidence="3">
    <location>
        <begin position="759"/>
        <end position="769"/>
    </location>
</feature>
<dbReference type="Pfam" id="PF04499">
    <property type="entry name" value="SAPS"/>
    <property type="match status" value="1"/>
</dbReference>
<keyword evidence="2" id="KW-0131">Cell cycle</keyword>
<comment type="similarity">
    <text evidence="1">Belongs to the SAPS family.</text>
</comment>
<dbReference type="GO" id="GO:0019903">
    <property type="term" value="F:protein phosphatase binding"/>
    <property type="evidence" value="ECO:0007669"/>
    <property type="project" value="InterPro"/>
</dbReference>
<evidence type="ECO:0000313" key="5">
    <source>
        <dbReference type="Proteomes" id="UP001300502"/>
    </source>
</evidence>
<organism evidence="4 5">
    <name type="scientific">Galdieria yellowstonensis</name>
    <dbReference type="NCBI Taxonomy" id="3028027"/>
    <lineage>
        <taxon>Eukaryota</taxon>
        <taxon>Rhodophyta</taxon>
        <taxon>Bangiophyceae</taxon>
        <taxon>Galdieriales</taxon>
        <taxon>Galdieriaceae</taxon>
        <taxon>Galdieria</taxon>
    </lineage>
</organism>
<dbReference type="EMBL" id="JANCYU010000008">
    <property type="protein sequence ID" value="KAK4522823.1"/>
    <property type="molecule type" value="Genomic_DNA"/>
</dbReference>
<name>A0AAV9I5W3_9RHOD</name>
<dbReference type="PANTHER" id="PTHR12634:SF8">
    <property type="entry name" value="FIERY MOUNTAIN, ISOFORM D"/>
    <property type="match status" value="1"/>
</dbReference>
<dbReference type="AlphaFoldDB" id="A0AAV9I5W3"/>
<accession>A0AAV9I5W3</accession>
<keyword evidence="5" id="KW-1185">Reference proteome</keyword>
<feature type="compositionally biased region" description="Low complexity" evidence="3">
    <location>
        <begin position="145"/>
        <end position="160"/>
    </location>
</feature>
<sequence>MATNVFEPEVLTMLRSSFRNLIEAIDLDMILDMEECSLDYRLWPENQLLDSCRYDMDSESKRALDTVVKELLSSRRVVQTLLSYALDPPPPKCSPQDNRVKKYPKLSVQILVSLTCVLKVLAQDEDLLAGFFARLLGKGATESVSEGASSSSAVGNGTTGSDDDEYNSSESSDVSPKKEWTKQDATILSETKQAMLTHSPHASSWFFDEERSNHFNKILEALLEYQKGVHVVTFVRKYAFSRIVEDVDEQYPTLLHALVRGIHLHSVTELLLKMLSNGIPLRLFCYSYAGMEAYEDEREASNLDEDSIWSRAYLRFPFEEEEQQQQTQREENDTWSVDSDVVVTEENEEDDDQQHPNHPSKREQTLEWLFQSDHCIRLVRILLHRLYSALLQDWPKELEETSSHYSSTMEPGNAVEVVRSVSRVLSRLAIVSLRLTDEMESSQQLSAQPMPLSPTTFMEGRQSASARDKTQPPHKLEPEAHVIIDHMLHMLYKAYDRLFMDGNISDSELQKDAIARHSHFLAGVHFLFGAATKVLAAFLDIRVELNNWGELPSLVAVLLKYVDFGVTLLHVTPKQHLMYFGALDENRHSIQEVGTAASSSLLGLHRLQLVKFFTALVGVPHIDVQTALVQNEVLAPIIQLVFDYPNHNVLHSQIERLVVAIIRGNTDYELRQHLLDVLVPRIYQVAVDRMQGKVAPWVSYMGHVKRLAEELIAASAIQPSLCQMLKKNSWWSSFMMVNRKMSGMEDPLHHEEGKEEDEKDRMRKEKDQA</sequence>
<dbReference type="InterPro" id="IPR007587">
    <property type="entry name" value="SAPS"/>
</dbReference>
<gene>
    <name evidence="4" type="ORF">GAYE_PCTG30G0713</name>
</gene>